<dbReference type="Proteomes" id="UP000283530">
    <property type="component" value="Unassembled WGS sequence"/>
</dbReference>
<dbReference type="InterPro" id="IPR050747">
    <property type="entry name" value="Mitochondrial_chaperone_BCS1"/>
</dbReference>
<protein>
    <submittedName>
        <fullName evidence="1">AAA-ATPase-like protein</fullName>
    </submittedName>
</protein>
<accession>A0A3S3NHV0</accession>
<sequence>MYEAVEIYLCSKLSPKMRSLTVAKLEKEKIRITIAGDRAKAIMEISNIFKVHKMQSEDLRGRWAVVNSNHPATLKILAMDPDLKKEVIDDLERFLRTKEFYKRIGNA</sequence>
<dbReference type="PANTHER" id="PTHR23070">
    <property type="entry name" value="BCS1 AAA-TYPE ATPASE"/>
    <property type="match status" value="1"/>
</dbReference>
<comment type="caution">
    <text evidence="1">The sequence shown here is derived from an EMBL/GenBank/DDBJ whole genome shotgun (WGS) entry which is preliminary data.</text>
</comment>
<evidence type="ECO:0000313" key="2">
    <source>
        <dbReference type="Proteomes" id="UP000283530"/>
    </source>
</evidence>
<evidence type="ECO:0000313" key="1">
    <source>
        <dbReference type="EMBL" id="RWR79984.1"/>
    </source>
</evidence>
<organism evidence="1 2">
    <name type="scientific">Cinnamomum micranthum f. kanehirae</name>
    <dbReference type="NCBI Taxonomy" id="337451"/>
    <lineage>
        <taxon>Eukaryota</taxon>
        <taxon>Viridiplantae</taxon>
        <taxon>Streptophyta</taxon>
        <taxon>Embryophyta</taxon>
        <taxon>Tracheophyta</taxon>
        <taxon>Spermatophyta</taxon>
        <taxon>Magnoliopsida</taxon>
        <taxon>Magnoliidae</taxon>
        <taxon>Laurales</taxon>
        <taxon>Lauraceae</taxon>
        <taxon>Cinnamomum</taxon>
    </lineage>
</organism>
<dbReference type="EMBL" id="QPKB01000003">
    <property type="protein sequence ID" value="RWR79984.1"/>
    <property type="molecule type" value="Genomic_DNA"/>
</dbReference>
<gene>
    <name evidence="1" type="ORF">CKAN_00858900</name>
</gene>
<reference evidence="1 2" key="1">
    <citation type="journal article" date="2019" name="Nat. Plants">
        <title>Stout camphor tree genome fills gaps in understanding of flowering plant genome evolution.</title>
        <authorList>
            <person name="Chaw S.M."/>
            <person name="Liu Y.C."/>
            <person name="Wu Y.W."/>
            <person name="Wang H.Y."/>
            <person name="Lin C.I."/>
            <person name="Wu C.S."/>
            <person name="Ke H.M."/>
            <person name="Chang L.Y."/>
            <person name="Hsu C.Y."/>
            <person name="Yang H.T."/>
            <person name="Sudianto E."/>
            <person name="Hsu M.H."/>
            <person name="Wu K.P."/>
            <person name="Wang L.N."/>
            <person name="Leebens-Mack J.H."/>
            <person name="Tsai I.J."/>
        </authorList>
    </citation>
    <scope>NUCLEOTIDE SEQUENCE [LARGE SCALE GENOMIC DNA]</scope>
    <source>
        <strain evidence="2">cv. Chaw 1501</strain>
        <tissue evidence="1">Young leaves</tissue>
    </source>
</reference>
<dbReference type="OrthoDB" id="10251412at2759"/>
<dbReference type="AlphaFoldDB" id="A0A3S3NHV0"/>
<name>A0A3S3NHV0_9MAGN</name>
<dbReference type="STRING" id="337451.A0A3S3NHV0"/>
<keyword evidence="2" id="KW-1185">Reference proteome</keyword>
<proteinExistence type="predicted"/>